<accession>A0AC35TQI3</accession>
<evidence type="ECO:0000313" key="2">
    <source>
        <dbReference type="WBParaSite" id="RSKR_0000305850.1"/>
    </source>
</evidence>
<name>A0AC35TQI3_9BILA</name>
<sequence length="450" mass="51894">MSSNDFSSAIPTIAYYVEQFILCREERECGVNVRSVEIAQKSYSGEKRYLCPAPIIELLNEKGWTWLKKELQRVYFSDPLKLSVCATNYESDPNSMIMCISSVDNVPEQRSTKSYLTTSKQVLRLKSVYFPSRKNDNLKNLVIKHNLLTYSGFNIGTFISDKIHLVSKFSKSKNATPKNVLDELFIRGGRDITLFTKAKNQTYNKYLDYKEGSFFGNSKSWGCFEFFIIDEKEPVTNDEYTFIEDNLKYGSIVLITSKNYTLDLPLCRVMKPEGQILTIEKDYKPTENVCQMQRICLQIIGQPNKFLCLNSERLSDNEAIIKTESTIETVDSCIFYISTVSSTTSKFGFIRNIPNNPVTPCPCVSNCVLKSIDNYHHYELIGKDFSPKLTVWIGREQIESYYQTPTQMKLLFTNRQRTWLKSPENISDKSIYLLRDDGVIYPTDIEAIFH</sequence>
<evidence type="ECO:0000313" key="1">
    <source>
        <dbReference type="Proteomes" id="UP000095286"/>
    </source>
</evidence>
<organism evidence="1 2">
    <name type="scientific">Rhabditophanes sp. KR3021</name>
    <dbReference type="NCBI Taxonomy" id="114890"/>
    <lineage>
        <taxon>Eukaryota</taxon>
        <taxon>Metazoa</taxon>
        <taxon>Ecdysozoa</taxon>
        <taxon>Nematoda</taxon>
        <taxon>Chromadorea</taxon>
        <taxon>Rhabditida</taxon>
        <taxon>Tylenchina</taxon>
        <taxon>Panagrolaimomorpha</taxon>
        <taxon>Strongyloidoidea</taxon>
        <taxon>Alloionematidae</taxon>
        <taxon>Rhabditophanes</taxon>
    </lineage>
</organism>
<proteinExistence type="predicted"/>
<protein>
    <submittedName>
        <fullName evidence="2">Tudor domain-containing protein</fullName>
    </submittedName>
</protein>
<dbReference type="WBParaSite" id="RSKR_0000305850.1">
    <property type="protein sequence ID" value="RSKR_0000305850.1"/>
    <property type="gene ID" value="RSKR_0000305850"/>
</dbReference>
<reference evidence="2" key="1">
    <citation type="submission" date="2016-11" db="UniProtKB">
        <authorList>
            <consortium name="WormBaseParasite"/>
        </authorList>
    </citation>
    <scope>IDENTIFICATION</scope>
    <source>
        <strain evidence="2">KR3021</strain>
    </source>
</reference>
<dbReference type="Proteomes" id="UP000095286">
    <property type="component" value="Unplaced"/>
</dbReference>